<feature type="domain" description="Rhodopsin" evidence="7">
    <location>
        <begin position="213"/>
        <end position="263"/>
    </location>
</feature>
<keyword evidence="4 6" id="KW-0472">Membrane</keyword>
<evidence type="ECO:0000256" key="1">
    <source>
        <dbReference type="ARBA" id="ARBA00004141"/>
    </source>
</evidence>
<comment type="similarity">
    <text evidence="5">Belongs to the SAT4 family.</text>
</comment>
<organism evidence="8">
    <name type="scientific">Penicillium chrysogenum</name>
    <name type="common">Penicillium notatum</name>
    <dbReference type="NCBI Taxonomy" id="5076"/>
    <lineage>
        <taxon>Eukaryota</taxon>
        <taxon>Fungi</taxon>
        <taxon>Dikarya</taxon>
        <taxon>Ascomycota</taxon>
        <taxon>Pezizomycotina</taxon>
        <taxon>Eurotiomycetes</taxon>
        <taxon>Eurotiomycetidae</taxon>
        <taxon>Eurotiales</taxon>
        <taxon>Aspergillaceae</taxon>
        <taxon>Penicillium</taxon>
        <taxon>Penicillium chrysogenum species complex</taxon>
    </lineage>
</organism>
<evidence type="ECO:0000256" key="6">
    <source>
        <dbReference type="SAM" id="Phobius"/>
    </source>
</evidence>
<evidence type="ECO:0000256" key="3">
    <source>
        <dbReference type="ARBA" id="ARBA00022989"/>
    </source>
</evidence>
<dbReference type="Proteomes" id="UP000076449">
    <property type="component" value="Chromosome I"/>
</dbReference>
<keyword evidence="3 6" id="KW-1133">Transmembrane helix</keyword>
<evidence type="ECO:0000256" key="2">
    <source>
        <dbReference type="ARBA" id="ARBA00022692"/>
    </source>
</evidence>
<gene>
    <name evidence="8" type="ORF">EN45_010000</name>
</gene>
<dbReference type="EMBL" id="CM002798">
    <property type="protein sequence ID" value="KZN90877.1"/>
    <property type="molecule type" value="Genomic_DNA"/>
</dbReference>
<sequence length="335" mass="36912">MPTSGEVESLDLRYTPDCDSAQRWRTLRMSSNGGAHLPIESQAPTVKGVMWTMSMVPLVFVLMRLYVRVYMRRVFGWDDGIAIAAICCLVAYAAVCHVAATLGLGQHLEIVQKTPNNLIQVALLCNIGESLAIMACTLGKTSFAVTLLRIVVQRWMVVVLWFVIVTMNIVNILAALFVFLQCRDPRHLWNPMIPSECWPPDVFTNFALFVGGAASIVKTIHLVALSAKSDFTWELAPLLIWAAVEDGLAITAASIPALRPLLTMIFPNTSSDNYNMIPYPNRKVFDNSKGETQTDIGHTTVHDMGSQTAILETIAPKGENINMTTEVSVTYNHGS</sequence>
<reference evidence="8" key="1">
    <citation type="journal article" date="2014" name="Genome Announc.">
        <title>Complete sequencing and chromosome-scale genome assembly of the industrial progenitor strain P2niaD18 from the penicillin producer Penicillium chrysogenum.</title>
        <authorList>
            <person name="Specht T."/>
            <person name="Dahlmann T.A."/>
            <person name="Zadra I."/>
            <person name="Kurnsteiner H."/>
            <person name="Kuck U."/>
        </authorList>
    </citation>
    <scope>NUCLEOTIDE SEQUENCE [LARGE SCALE GENOMIC DNA]</scope>
    <source>
        <strain evidence="8">P2niaD18</strain>
    </source>
</reference>
<evidence type="ECO:0000256" key="4">
    <source>
        <dbReference type="ARBA" id="ARBA00023136"/>
    </source>
</evidence>
<evidence type="ECO:0000259" key="7">
    <source>
        <dbReference type="Pfam" id="PF20684"/>
    </source>
</evidence>
<comment type="subcellular location">
    <subcellularLocation>
        <location evidence="1">Membrane</location>
        <topology evidence="1">Multi-pass membrane protein</topology>
    </subcellularLocation>
</comment>
<dbReference type="PANTHER" id="PTHR33048">
    <property type="entry name" value="PTH11-LIKE INTEGRAL MEMBRANE PROTEIN (AFU_ORTHOLOGUE AFUA_5G11245)"/>
    <property type="match status" value="1"/>
</dbReference>
<dbReference type="InterPro" id="IPR052337">
    <property type="entry name" value="SAT4-like"/>
</dbReference>
<protein>
    <recommendedName>
        <fullName evidence="7">Rhodopsin domain-containing protein</fullName>
    </recommendedName>
</protein>
<feature type="transmembrane region" description="Helical" evidence="6">
    <location>
        <begin position="79"/>
        <end position="105"/>
    </location>
</feature>
<evidence type="ECO:0000256" key="5">
    <source>
        <dbReference type="ARBA" id="ARBA00038359"/>
    </source>
</evidence>
<evidence type="ECO:0000313" key="8">
    <source>
        <dbReference type="EMBL" id="KZN90877.1"/>
    </source>
</evidence>
<dbReference type="GO" id="GO:0016020">
    <property type="term" value="C:membrane"/>
    <property type="evidence" value="ECO:0007669"/>
    <property type="project" value="UniProtKB-SubCell"/>
</dbReference>
<keyword evidence="2 6" id="KW-0812">Transmembrane</keyword>
<accession>A0A161ZFV1</accession>
<dbReference type="PhylomeDB" id="A0A161ZFV1"/>
<feature type="domain" description="Rhodopsin" evidence="7">
    <location>
        <begin position="63"/>
        <end position="203"/>
    </location>
</feature>
<dbReference type="AlphaFoldDB" id="A0A161ZFV1"/>
<dbReference type="Pfam" id="PF20684">
    <property type="entry name" value="Fung_rhodopsin"/>
    <property type="match status" value="2"/>
</dbReference>
<feature type="transmembrane region" description="Helical" evidence="6">
    <location>
        <begin position="158"/>
        <end position="180"/>
    </location>
</feature>
<name>A0A161ZFV1_PENCH</name>
<dbReference type="InterPro" id="IPR049326">
    <property type="entry name" value="Rhodopsin_dom_fungi"/>
</dbReference>
<feature type="transmembrane region" description="Helical" evidence="6">
    <location>
        <begin position="48"/>
        <end position="67"/>
    </location>
</feature>
<proteinExistence type="inferred from homology"/>
<dbReference type="PANTHER" id="PTHR33048:SF42">
    <property type="entry name" value="INTEGRAL MEMBRANE PROTEIN"/>
    <property type="match status" value="1"/>
</dbReference>